<dbReference type="Proteomes" id="UP001269375">
    <property type="component" value="Unassembled WGS sequence"/>
</dbReference>
<dbReference type="RefSeq" id="WP_251594366.1">
    <property type="nucleotide sequence ID" value="NZ_JAMLJI010000003.1"/>
</dbReference>
<reference evidence="4 5" key="1">
    <citation type="submission" date="2023-04" db="EMBL/GenBank/DDBJ databases">
        <title>A long-awaited taxogenomic arrangement of the family Halomonadaceae.</title>
        <authorList>
            <person name="De La Haba R."/>
            <person name="Chuvochina M."/>
            <person name="Wittouck S."/>
            <person name="Arahal D.R."/>
            <person name="Sanchez-Porro C."/>
            <person name="Hugenholtz P."/>
            <person name="Ventosa A."/>
        </authorList>
    </citation>
    <scope>NUCLEOTIDE SEQUENCE [LARGE SCALE GENOMIC DNA]</scope>
    <source>
        <strain evidence="4 5">DSM 22428</strain>
    </source>
</reference>
<dbReference type="InterPro" id="IPR031100">
    <property type="entry name" value="LOG_fam"/>
</dbReference>
<comment type="similarity">
    <text evidence="2 3">Belongs to the LOG family.</text>
</comment>
<sequence>MTSICVYLGSRNGNDEQWGALAEATGRAIAKRGWRLVYGGGRAGLMGRCADGALAAGGEVVGVIPEQLVAREMAHFGLTELHRVSNMHERKAMMADLADGFVTLPGGIGTLEELFETWTWRYLQLHNKPLGLVDQNAFFTPLLSFLDNAVAAGFLDASTRQALVAAETPEALLDNLFDTP</sequence>
<accession>A0ABU1GX33</accession>
<evidence type="ECO:0000313" key="4">
    <source>
        <dbReference type="EMBL" id="MDR5896611.1"/>
    </source>
</evidence>
<evidence type="ECO:0000256" key="3">
    <source>
        <dbReference type="RuleBase" id="RU363015"/>
    </source>
</evidence>
<dbReference type="PANTHER" id="PTHR31223">
    <property type="entry name" value="LOG FAMILY PROTEIN YJL055W"/>
    <property type="match status" value="1"/>
</dbReference>
<dbReference type="SUPFAM" id="SSF102405">
    <property type="entry name" value="MCP/YpsA-like"/>
    <property type="match status" value="1"/>
</dbReference>
<dbReference type="Gene3D" id="3.40.50.450">
    <property type="match status" value="1"/>
</dbReference>
<keyword evidence="5" id="KW-1185">Reference proteome</keyword>
<dbReference type="EMBL" id="JARWAO010000005">
    <property type="protein sequence ID" value="MDR5896611.1"/>
    <property type="molecule type" value="Genomic_DNA"/>
</dbReference>
<dbReference type="Pfam" id="PF03641">
    <property type="entry name" value="Lysine_decarbox"/>
    <property type="match status" value="1"/>
</dbReference>
<evidence type="ECO:0000256" key="2">
    <source>
        <dbReference type="ARBA" id="ARBA00006763"/>
    </source>
</evidence>
<gene>
    <name evidence="4" type="ORF">QC825_11045</name>
</gene>
<organism evidence="4 5">
    <name type="scientific">Larsenimonas suaedae</name>
    <dbReference type="NCBI Taxonomy" id="1851019"/>
    <lineage>
        <taxon>Bacteria</taxon>
        <taxon>Pseudomonadati</taxon>
        <taxon>Pseudomonadota</taxon>
        <taxon>Gammaproteobacteria</taxon>
        <taxon>Oceanospirillales</taxon>
        <taxon>Halomonadaceae</taxon>
        <taxon>Larsenimonas</taxon>
    </lineage>
</organism>
<dbReference type="EC" id="3.2.2.n1" evidence="3"/>
<comment type="caution">
    <text evidence="4">The sequence shown here is derived from an EMBL/GenBank/DDBJ whole genome shotgun (WGS) entry which is preliminary data.</text>
</comment>
<evidence type="ECO:0000256" key="1">
    <source>
        <dbReference type="ARBA" id="ARBA00000274"/>
    </source>
</evidence>
<protein>
    <recommendedName>
        <fullName evidence="3">Cytokinin riboside 5'-monophosphate phosphoribohydrolase</fullName>
        <ecNumber evidence="3">3.2.2.n1</ecNumber>
    </recommendedName>
</protein>
<dbReference type="InterPro" id="IPR005269">
    <property type="entry name" value="LOG"/>
</dbReference>
<keyword evidence="3" id="KW-0203">Cytokinin biosynthesis</keyword>
<comment type="catalytic activity">
    <reaction evidence="1">
        <text>AMP + H2O = D-ribose 5-phosphate + adenine</text>
        <dbReference type="Rhea" id="RHEA:20129"/>
        <dbReference type="ChEBI" id="CHEBI:15377"/>
        <dbReference type="ChEBI" id="CHEBI:16708"/>
        <dbReference type="ChEBI" id="CHEBI:78346"/>
        <dbReference type="ChEBI" id="CHEBI:456215"/>
        <dbReference type="EC" id="3.2.2.4"/>
    </reaction>
</comment>
<keyword evidence="3" id="KW-0378">Hydrolase</keyword>
<name>A0ABU1GX33_9GAMM</name>
<dbReference type="PANTHER" id="PTHR31223:SF70">
    <property type="entry name" value="LOG FAMILY PROTEIN YJL055W"/>
    <property type="match status" value="1"/>
</dbReference>
<evidence type="ECO:0000313" key="5">
    <source>
        <dbReference type="Proteomes" id="UP001269375"/>
    </source>
</evidence>
<dbReference type="NCBIfam" id="TIGR00730">
    <property type="entry name" value="Rossman fold protein, TIGR00730 family"/>
    <property type="match status" value="1"/>
</dbReference>
<proteinExistence type="inferred from homology"/>